<evidence type="ECO:0000256" key="3">
    <source>
        <dbReference type="PIRSR" id="PIRSR617939-1"/>
    </source>
</evidence>
<dbReference type="PANTHER" id="PTHR12935:SF0">
    <property type="entry name" value="GAMMA-GLUTAMYLCYCLOTRANSFERASE"/>
    <property type="match status" value="1"/>
</dbReference>
<feature type="binding site" evidence="4">
    <location>
        <begin position="15"/>
        <end position="20"/>
    </location>
    <ligand>
        <name>substrate</name>
    </ligand>
</feature>
<reference evidence="7 8" key="1">
    <citation type="submission" date="2015-05" db="EMBL/GenBank/DDBJ databases">
        <title>Distinctive expansion of gene families associated with plant cell wall degradation and secondary metabolism in the genomes of grapevine trunk pathogens.</title>
        <authorList>
            <person name="Lawrence D.P."/>
            <person name="Travadon R."/>
            <person name="Rolshausen P.E."/>
            <person name="Baumgartner K."/>
        </authorList>
    </citation>
    <scope>NUCLEOTIDE SEQUENCE [LARGE SCALE GENOMIC DNA]</scope>
    <source>
        <strain evidence="7">DA912</strain>
    </source>
</reference>
<evidence type="ECO:0000313" key="7">
    <source>
        <dbReference type="EMBL" id="KKY31741.1"/>
    </source>
</evidence>
<dbReference type="OrthoDB" id="2924818at2759"/>
<comment type="caution">
    <text evidence="7">The sequence shown here is derived from an EMBL/GenBank/DDBJ whole genome shotgun (WGS) entry which is preliminary data.</text>
</comment>
<evidence type="ECO:0000256" key="5">
    <source>
        <dbReference type="SAM" id="MobiDB-lite"/>
    </source>
</evidence>
<feature type="region of interest" description="Disordered" evidence="5">
    <location>
        <begin position="299"/>
        <end position="357"/>
    </location>
</feature>
<evidence type="ECO:0000256" key="2">
    <source>
        <dbReference type="ARBA" id="ARBA00023239"/>
    </source>
</evidence>
<protein>
    <recommendedName>
        <fullName evidence="1">gamma-glutamylcyclotransferase</fullName>
        <ecNumber evidence="1">4.3.2.9</ecNumber>
    </recommendedName>
</protein>
<gene>
    <name evidence="7" type="ORF">UCDDA912_g08331</name>
</gene>
<reference evidence="7 8" key="2">
    <citation type="submission" date="2015-05" db="EMBL/GenBank/DDBJ databases">
        <authorList>
            <person name="Morales-Cruz A."/>
            <person name="Amrine K.C."/>
            <person name="Cantu D."/>
        </authorList>
    </citation>
    <scope>NUCLEOTIDE SEQUENCE [LARGE SCALE GENOMIC DNA]</scope>
    <source>
        <strain evidence="7">DA912</strain>
    </source>
</reference>
<dbReference type="InterPro" id="IPR036568">
    <property type="entry name" value="GGCT-like_sf"/>
</dbReference>
<dbReference type="Gene3D" id="3.10.490.10">
    <property type="entry name" value="Gamma-glutamyl cyclotransferase-like"/>
    <property type="match status" value="1"/>
</dbReference>
<dbReference type="STRING" id="1214573.A0A0G2FC60"/>
<dbReference type="CDD" id="cd06661">
    <property type="entry name" value="GGCT_like"/>
    <property type="match status" value="1"/>
</dbReference>
<feature type="active site" description="Proton acceptor" evidence="3">
    <location>
        <position position="99"/>
    </location>
</feature>
<organism evidence="7 8">
    <name type="scientific">Diaporthe ampelina</name>
    <dbReference type="NCBI Taxonomy" id="1214573"/>
    <lineage>
        <taxon>Eukaryota</taxon>
        <taxon>Fungi</taxon>
        <taxon>Dikarya</taxon>
        <taxon>Ascomycota</taxon>
        <taxon>Pezizomycotina</taxon>
        <taxon>Sordariomycetes</taxon>
        <taxon>Sordariomycetidae</taxon>
        <taxon>Diaporthales</taxon>
        <taxon>Diaporthaceae</taxon>
        <taxon>Diaporthe</taxon>
    </lineage>
</organism>
<dbReference type="Proteomes" id="UP000034680">
    <property type="component" value="Unassembled WGS sequence"/>
</dbReference>
<dbReference type="InterPro" id="IPR013024">
    <property type="entry name" value="GGCT-like"/>
</dbReference>
<dbReference type="Pfam" id="PF06094">
    <property type="entry name" value="GGACT"/>
    <property type="match status" value="1"/>
</dbReference>
<keyword evidence="2" id="KW-0456">Lyase</keyword>
<evidence type="ECO:0000256" key="1">
    <source>
        <dbReference type="ARBA" id="ARBA00012346"/>
    </source>
</evidence>
<evidence type="ECO:0000256" key="4">
    <source>
        <dbReference type="PIRSR" id="PIRSR617939-2"/>
    </source>
</evidence>
<sequence length="357" mass="38615">MLSHHPLITASDRLYFAYGSNLRPAQMAHRCPDSIFLGKATLNGHRWQINERGVANVVPVSQAGSRGKGKGRGGGDVAVVEGLLYAISAADERRLDRYEGVAKGRYERFEVVVDFEPVRDNVFARCTSASVARAVREEQEQEQEEEQEGEQEGGQEGEIKKGGRASGQRRARSWDEGEAGEQRRQRRDGGRRGASVGSSPSPASGGGLRRSIMGLLGIPASGSKTGRAPSPSAAPRARERAAVGVKPVVALVYASTVHARDGEVRARYVPRMERAVADAVALGVSRGFVRKHIAPLIYPGARPTSKSSWRVSLAGFEHSPDKGRRDADSAERRSASQSDGPGRRGRRGSVVDRHRDH</sequence>
<dbReference type="EMBL" id="LCUC01000364">
    <property type="protein sequence ID" value="KKY31741.1"/>
    <property type="molecule type" value="Genomic_DNA"/>
</dbReference>
<dbReference type="EC" id="4.3.2.9" evidence="1"/>
<feature type="region of interest" description="Disordered" evidence="5">
    <location>
        <begin position="135"/>
        <end position="241"/>
    </location>
</feature>
<evidence type="ECO:0000259" key="6">
    <source>
        <dbReference type="Pfam" id="PF06094"/>
    </source>
</evidence>
<dbReference type="AlphaFoldDB" id="A0A0G2FC60"/>
<name>A0A0G2FC60_9PEZI</name>
<proteinExistence type="predicted"/>
<accession>A0A0G2FC60</accession>
<feature type="compositionally biased region" description="Low complexity" evidence="5">
    <location>
        <begin position="193"/>
        <end position="203"/>
    </location>
</feature>
<feature type="compositionally biased region" description="Basic and acidic residues" evidence="5">
    <location>
        <begin position="318"/>
        <end position="334"/>
    </location>
</feature>
<feature type="compositionally biased region" description="Basic and acidic residues" evidence="5">
    <location>
        <begin position="172"/>
        <end position="191"/>
    </location>
</feature>
<feature type="domain" description="Gamma-glutamylcyclotransferase AIG2-like" evidence="6">
    <location>
        <begin position="15"/>
        <end position="118"/>
    </location>
</feature>
<feature type="compositionally biased region" description="Acidic residues" evidence="5">
    <location>
        <begin position="139"/>
        <end position="155"/>
    </location>
</feature>
<dbReference type="InterPro" id="IPR009288">
    <property type="entry name" value="AIG2-like_dom"/>
</dbReference>
<dbReference type="SUPFAM" id="SSF110857">
    <property type="entry name" value="Gamma-glutamyl cyclotransferase-like"/>
    <property type="match status" value="1"/>
</dbReference>
<keyword evidence="8" id="KW-1185">Reference proteome</keyword>
<dbReference type="PANTHER" id="PTHR12935">
    <property type="entry name" value="GAMMA-GLUTAMYLCYCLOTRANSFERASE"/>
    <property type="match status" value="1"/>
</dbReference>
<dbReference type="GO" id="GO:0003839">
    <property type="term" value="F:gamma-glutamylcyclotransferase activity"/>
    <property type="evidence" value="ECO:0007669"/>
    <property type="project" value="UniProtKB-EC"/>
</dbReference>
<evidence type="ECO:0000313" key="8">
    <source>
        <dbReference type="Proteomes" id="UP000034680"/>
    </source>
</evidence>
<dbReference type="InterPro" id="IPR017939">
    <property type="entry name" value="G-Glutamylcylcotransferase"/>
</dbReference>